<sequence length="329" mass="35611">MHPTGRSLSPAKREHGSSHEPRGPFDTQPETGHGLCAERASQSTLRPGVVETTAHDGTDISCVGRTENQSVQSHISQYFLKEIDRKHADIILIVCGFVGGLVDGLSFNAWGSFSSMQTGNTVFIALGVSGQPQYPAFLWAKSLIALTVFLLSNIFFIHLSRSLTPLRRSTLVFSFSLQTAALIIAASVVQTGIVSSRPEDPRAPIQWVQILPISLLAFQAAGQICASRLLAFEEIPTVVLTTLLCDLLVDTKLYVRPWSANPKRNRRVAAFLALFLGAMTAGGLSKTTSIASSLWLAVALKGTITLSWLVWRDDSGTLRSKQAPNDSPV</sequence>
<evidence type="ECO:0000256" key="2">
    <source>
        <dbReference type="SAM" id="Phobius"/>
    </source>
</evidence>
<name>A0A1Q5SRA6_9EURO</name>
<feature type="compositionally biased region" description="Basic and acidic residues" evidence="1">
    <location>
        <begin position="11"/>
        <end position="23"/>
    </location>
</feature>
<dbReference type="EMBL" id="MNBE01000757">
    <property type="protein sequence ID" value="OKO90527.1"/>
    <property type="molecule type" value="Genomic_DNA"/>
</dbReference>
<dbReference type="PANTHER" id="PTHR37488">
    <property type="entry name" value="DUF1275 DOMAIN-CONTAINING PROTEIN"/>
    <property type="match status" value="1"/>
</dbReference>
<organism evidence="3 4">
    <name type="scientific">Penicillium subrubescens</name>
    <dbReference type="NCBI Taxonomy" id="1316194"/>
    <lineage>
        <taxon>Eukaryota</taxon>
        <taxon>Fungi</taxon>
        <taxon>Dikarya</taxon>
        <taxon>Ascomycota</taxon>
        <taxon>Pezizomycotina</taxon>
        <taxon>Eurotiomycetes</taxon>
        <taxon>Eurotiomycetidae</taxon>
        <taxon>Eurotiales</taxon>
        <taxon>Aspergillaceae</taxon>
        <taxon>Penicillium</taxon>
    </lineage>
</organism>
<feature type="region of interest" description="Disordered" evidence="1">
    <location>
        <begin position="1"/>
        <end position="33"/>
    </location>
</feature>
<gene>
    <name evidence="3" type="ORF">PENSUB_13244</name>
</gene>
<feature type="transmembrane region" description="Helical" evidence="2">
    <location>
        <begin position="136"/>
        <end position="159"/>
    </location>
</feature>
<dbReference type="AlphaFoldDB" id="A0A1Q5SRA6"/>
<keyword evidence="4" id="KW-1185">Reference proteome</keyword>
<keyword evidence="2" id="KW-1133">Transmembrane helix</keyword>
<protein>
    <recommendedName>
        <fullName evidence="5">DUF1275 domain protein</fullName>
    </recommendedName>
</protein>
<keyword evidence="2" id="KW-0812">Transmembrane</keyword>
<feature type="transmembrane region" description="Helical" evidence="2">
    <location>
        <begin position="268"/>
        <end position="284"/>
    </location>
</feature>
<dbReference type="OrthoDB" id="5223589at2759"/>
<evidence type="ECO:0000313" key="4">
    <source>
        <dbReference type="Proteomes" id="UP000186955"/>
    </source>
</evidence>
<accession>A0A1Q5SRA6</accession>
<dbReference type="InterPro" id="IPR010699">
    <property type="entry name" value="DUF1275"/>
</dbReference>
<keyword evidence="2" id="KW-0472">Membrane</keyword>
<dbReference type="PANTHER" id="PTHR37488:SF6">
    <property type="entry name" value="DUF1275 DOMAIN PROTEIN (AFU_ORTHOLOGUE AFUA_3G07550)"/>
    <property type="match status" value="1"/>
</dbReference>
<feature type="transmembrane region" description="Helical" evidence="2">
    <location>
        <begin position="205"/>
        <end position="226"/>
    </location>
</feature>
<dbReference type="Proteomes" id="UP000186955">
    <property type="component" value="Unassembled WGS sequence"/>
</dbReference>
<reference evidence="3 4" key="1">
    <citation type="submission" date="2016-10" db="EMBL/GenBank/DDBJ databases">
        <title>Genome sequence of the ascomycete fungus Penicillium subrubescens.</title>
        <authorList>
            <person name="De Vries R.P."/>
            <person name="Peng M."/>
            <person name="Dilokpimol A."/>
            <person name="Hilden K."/>
            <person name="Makela M.R."/>
            <person name="Grigoriev I."/>
            <person name="Riley R."/>
            <person name="Granchi Z."/>
        </authorList>
    </citation>
    <scope>NUCLEOTIDE SEQUENCE [LARGE SCALE GENOMIC DNA]</scope>
    <source>
        <strain evidence="3 4">CBS 132785</strain>
    </source>
</reference>
<evidence type="ECO:0000313" key="3">
    <source>
        <dbReference type="EMBL" id="OKO90527.1"/>
    </source>
</evidence>
<proteinExistence type="predicted"/>
<feature type="transmembrane region" description="Helical" evidence="2">
    <location>
        <begin position="90"/>
        <end position="110"/>
    </location>
</feature>
<feature type="transmembrane region" description="Helical" evidence="2">
    <location>
        <begin position="171"/>
        <end position="193"/>
    </location>
</feature>
<feature type="transmembrane region" description="Helical" evidence="2">
    <location>
        <begin position="290"/>
        <end position="311"/>
    </location>
</feature>
<evidence type="ECO:0000256" key="1">
    <source>
        <dbReference type="SAM" id="MobiDB-lite"/>
    </source>
</evidence>
<dbReference type="Pfam" id="PF06912">
    <property type="entry name" value="DUF1275"/>
    <property type="match status" value="1"/>
</dbReference>
<comment type="caution">
    <text evidence="3">The sequence shown here is derived from an EMBL/GenBank/DDBJ whole genome shotgun (WGS) entry which is preliminary data.</text>
</comment>
<evidence type="ECO:0008006" key="5">
    <source>
        <dbReference type="Google" id="ProtNLM"/>
    </source>
</evidence>